<gene>
    <name evidence="2" type="primary">GUCD1</name>
    <name evidence="2" type="ORF">SO694_00058226</name>
</gene>
<dbReference type="PANTHER" id="PTHR31400">
    <property type="entry name" value="GUANYLYL CYCLASE DOMAIN CONTAINING PROTEIN 1 GUCD1"/>
    <property type="match status" value="1"/>
</dbReference>
<sequence length="310" mass="33760">MADRQRPSVVSRGLSRLRSMAGPASKKRATEHASQVTPTPVAEALEVLDARDLRRLLCLDDEAPPPRHRRPPSPFAETSAAVVAHVRQRMAWDCGLACVLMVLSAAEFPRYDATWDRVHAACGTRSVWTVDLAFALKAFGVRFVFATKTLGCDPSYRDMSFYKRELSLDERRVAGLFERAFSGEICLRKGTVPSDALGELLGTHRALVIALVDLRFLYSRTAVGRAIASLPYSYTGHYIVLTGLDAAGRVLYKDPASAGEDHAIGLADLHRARAAHGTDEDLILVAVDSLSRTHEPPPGRAGTFAVGGIR</sequence>
<name>A0ABR1FZ70_AURAN</name>
<dbReference type="Pfam" id="PF09778">
    <property type="entry name" value="Guanylate_cyc_2"/>
    <property type="match status" value="1"/>
</dbReference>
<dbReference type="InterPro" id="IPR018616">
    <property type="entry name" value="GUCD1"/>
</dbReference>
<proteinExistence type="predicted"/>
<evidence type="ECO:0000256" key="1">
    <source>
        <dbReference type="SAM" id="MobiDB-lite"/>
    </source>
</evidence>
<feature type="region of interest" description="Disordered" evidence="1">
    <location>
        <begin position="1"/>
        <end position="40"/>
    </location>
</feature>
<dbReference type="EMBL" id="JBBJCI010000201">
    <property type="protein sequence ID" value="KAK7241506.1"/>
    <property type="molecule type" value="Genomic_DNA"/>
</dbReference>
<reference evidence="2 3" key="1">
    <citation type="submission" date="2024-03" db="EMBL/GenBank/DDBJ databases">
        <title>Aureococcus anophagefferens CCMP1851 and Kratosvirus quantuckense: Draft genome of a second virus-susceptible host strain in the model system.</title>
        <authorList>
            <person name="Chase E."/>
            <person name="Truchon A.R."/>
            <person name="Schepens W."/>
            <person name="Wilhelm S.W."/>
        </authorList>
    </citation>
    <scope>NUCLEOTIDE SEQUENCE [LARGE SCALE GENOMIC DNA]</scope>
    <source>
        <strain evidence="2 3">CCMP1851</strain>
    </source>
</reference>
<dbReference type="PANTHER" id="PTHR31400:SF1">
    <property type="entry name" value="PROTEIN GUCD1"/>
    <property type="match status" value="1"/>
</dbReference>
<organism evidence="2 3">
    <name type="scientific">Aureococcus anophagefferens</name>
    <name type="common">Harmful bloom alga</name>
    <dbReference type="NCBI Taxonomy" id="44056"/>
    <lineage>
        <taxon>Eukaryota</taxon>
        <taxon>Sar</taxon>
        <taxon>Stramenopiles</taxon>
        <taxon>Ochrophyta</taxon>
        <taxon>Pelagophyceae</taxon>
        <taxon>Pelagomonadales</taxon>
        <taxon>Pelagomonadaceae</taxon>
        <taxon>Aureococcus</taxon>
    </lineage>
</organism>
<feature type="compositionally biased region" description="Low complexity" evidence="1">
    <location>
        <begin position="7"/>
        <end position="19"/>
    </location>
</feature>
<protein>
    <submittedName>
        <fullName evidence="2">Guanylylate cyclase</fullName>
    </submittedName>
</protein>
<accession>A0ABR1FZ70</accession>
<comment type="caution">
    <text evidence="2">The sequence shown here is derived from an EMBL/GenBank/DDBJ whole genome shotgun (WGS) entry which is preliminary data.</text>
</comment>
<evidence type="ECO:0000313" key="3">
    <source>
        <dbReference type="Proteomes" id="UP001363151"/>
    </source>
</evidence>
<dbReference type="Proteomes" id="UP001363151">
    <property type="component" value="Unassembled WGS sequence"/>
</dbReference>
<keyword evidence="3" id="KW-1185">Reference proteome</keyword>
<evidence type="ECO:0000313" key="2">
    <source>
        <dbReference type="EMBL" id="KAK7241506.1"/>
    </source>
</evidence>